<proteinExistence type="predicted"/>
<protein>
    <submittedName>
        <fullName evidence="1">Uncharacterized protein</fullName>
    </submittedName>
</protein>
<evidence type="ECO:0000313" key="1">
    <source>
        <dbReference type="EMBL" id="GIX79601.1"/>
    </source>
</evidence>
<gene>
    <name evidence="1" type="ORF">CDAR_509751</name>
</gene>
<evidence type="ECO:0000313" key="2">
    <source>
        <dbReference type="Proteomes" id="UP001054837"/>
    </source>
</evidence>
<comment type="caution">
    <text evidence="1">The sequence shown here is derived from an EMBL/GenBank/DDBJ whole genome shotgun (WGS) entry which is preliminary data.</text>
</comment>
<organism evidence="1 2">
    <name type="scientific">Caerostris darwini</name>
    <dbReference type="NCBI Taxonomy" id="1538125"/>
    <lineage>
        <taxon>Eukaryota</taxon>
        <taxon>Metazoa</taxon>
        <taxon>Ecdysozoa</taxon>
        <taxon>Arthropoda</taxon>
        <taxon>Chelicerata</taxon>
        <taxon>Arachnida</taxon>
        <taxon>Araneae</taxon>
        <taxon>Araneomorphae</taxon>
        <taxon>Entelegynae</taxon>
        <taxon>Araneoidea</taxon>
        <taxon>Araneidae</taxon>
        <taxon>Caerostris</taxon>
    </lineage>
</organism>
<sequence length="114" mass="13240">MNIVRIPLLHIMVSPKKNACKNTERKLDLTEVVKLDSERRESKSIEGKDKANKDVRVTTPELVRRNVILRVFHSQAVYFYSSAATEQTVLTTENKFERFEFYVTVTVSHLTDCH</sequence>
<name>A0AAV4N7E7_9ARAC</name>
<keyword evidence="2" id="KW-1185">Reference proteome</keyword>
<dbReference type="EMBL" id="BPLQ01001199">
    <property type="protein sequence ID" value="GIX79601.1"/>
    <property type="molecule type" value="Genomic_DNA"/>
</dbReference>
<accession>A0AAV4N7E7</accession>
<dbReference type="AlphaFoldDB" id="A0AAV4N7E7"/>
<dbReference type="Proteomes" id="UP001054837">
    <property type="component" value="Unassembled WGS sequence"/>
</dbReference>
<reference evidence="1 2" key="1">
    <citation type="submission" date="2021-06" db="EMBL/GenBank/DDBJ databases">
        <title>Caerostris darwini draft genome.</title>
        <authorList>
            <person name="Kono N."/>
            <person name="Arakawa K."/>
        </authorList>
    </citation>
    <scope>NUCLEOTIDE SEQUENCE [LARGE SCALE GENOMIC DNA]</scope>
</reference>